<dbReference type="Proteomes" id="UP001204953">
    <property type="component" value="Unassembled WGS sequence"/>
</dbReference>
<organism evidence="1 2">
    <name type="scientific">Limnofasciculus baicalensis BBK-W-15</name>
    <dbReference type="NCBI Taxonomy" id="2699891"/>
    <lineage>
        <taxon>Bacteria</taxon>
        <taxon>Bacillati</taxon>
        <taxon>Cyanobacteriota</taxon>
        <taxon>Cyanophyceae</taxon>
        <taxon>Coleofasciculales</taxon>
        <taxon>Coleofasciculaceae</taxon>
        <taxon>Limnofasciculus</taxon>
        <taxon>Limnofasciculus baicalensis</taxon>
    </lineage>
</organism>
<accession>A0AAE3KMH0</accession>
<dbReference type="InterPro" id="IPR031037">
    <property type="entry name" value="Preny_LynF_TruF"/>
</dbReference>
<gene>
    <name evidence="1" type="ORF">NJ959_13565</name>
</gene>
<dbReference type="Pfam" id="PF19156">
    <property type="entry name" value="DUF5838"/>
    <property type="match status" value="1"/>
</dbReference>
<dbReference type="NCBIfam" id="TIGR04445">
    <property type="entry name" value="preny_LynF_TruF"/>
    <property type="match status" value="1"/>
</dbReference>
<evidence type="ECO:0000313" key="2">
    <source>
        <dbReference type="Proteomes" id="UP001204953"/>
    </source>
</evidence>
<dbReference type="EMBL" id="JAMZMM010000119">
    <property type="protein sequence ID" value="MCP2729480.1"/>
    <property type="molecule type" value="Genomic_DNA"/>
</dbReference>
<protein>
    <submittedName>
        <fullName evidence="1">LynF/TruF/PatF family peptide O-prenyltransferase</fullName>
    </submittedName>
</protein>
<evidence type="ECO:0000313" key="1">
    <source>
        <dbReference type="EMBL" id="MCP2729480.1"/>
    </source>
</evidence>
<dbReference type="AlphaFoldDB" id="A0AAE3KMH0"/>
<proteinExistence type="predicted"/>
<name>A0AAE3KMH0_9CYAN</name>
<comment type="caution">
    <text evidence="1">The sequence shown here is derived from an EMBL/GenBank/DDBJ whole genome shotgun (WGS) entry which is preliminary data.</text>
</comment>
<keyword evidence="2" id="KW-1185">Reference proteome</keyword>
<reference evidence="1" key="1">
    <citation type="submission" date="2022-06" db="EMBL/GenBank/DDBJ databases">
        <title>New cyanobacteria of genus Symplocastrum in benthos of Lake Baikal.</title>
        <authorList>
            <person name="Sorokovikova E."/>
            <person name="Tikhonova I."/>
            <person name="Krasnopeev A."/>
            <person name="Evseev P."/>
            <person name="Gladkikh A."/>
            <person name="Belykh O."/>
        </authorList>
    </citation>
    <scope>NUCLEOTIDE SEQUENCE</scope>
    <source>
        <strain evidence="1">BBK-W-15</strain>
    </source>
</reference>
<sequence>MAPEFPLSLFEQAVVDLDCCWGIEPSCKVEGNRLFAGRFNASMVNWPRSIEQSLNFLDAVKCRVGISVDRELLDKFLAVHINSHKIIGSVFGIDLRPNIKDSSLKVHIRLAEDQDCDELVMTAIALDQGSYSPEVIQVLLKDCYMIGFDFFLNGYSVLEFYTNCAGKKNLSILGKKGQYLRSYLERNFSPKIISLANQSAIFIIGFSQGNEQPVLYFEFDELKDIKKSFLFNSLGERIYGFCQNNEPSGFFGIGVTEKALEKNKLEEFRFYYRKKCD</sequence>